<proteinExistence type="predicted"/>
<feature type="transmembrane region" description="Helical" evidence="1">
    <location>
        <begin position="7"/>
        <end position="26"/>
    </location>
</feature>
<protein>
    <submittedName>
        <fullName evidence="2">Uncharacterized protein</fullName>
    </submittedName>
</protein>
<dbReference type="EMBL" id="AODE01000022">
    <property type="protein sequence ID" value="EUJ28398.1"/>
    <property type="molecule type" value="Genomic_DNA"/>
</dbReference>
<keyword evidence="1" id="KW-0472">Membrane</keyword>
<reference evidence="2 3" key="1">
    <citation type="journal article" date="2014" name="Int. J. Syst. Evol. Microbiol.">
        <title>Listeria floridensis sp. nov., Listeria aquatica sp. nov., Listeria cornellensis sp. nov., Listeria riparia sp. nov. and Listeria grandensis sp. nov., from agricultural and natural environments.</title>
        <authorList>
            <person name="den Bakker H.C."/>
            <person name="Warchocki S."/>
            <person name="Wright E.M."/>
            <person name="Allred A.F."/>
            <person name="Ahlstrom C."/>
            <person name="Manuel C.S."/>
            <person name="Stasiewicz M.J."/>
            <person name="Burrell A."/>
            <person name="Roof S."/>
            <person name="Strawn L."/>
            <person name="Fortes E.D."/>
            <person name="Nightingale K.K."/>
            <person name="Kephart D."/>
            <person name="Wiedmann M."/>
        </authorList>
    </citation>
    <scope>NUCLEOTIDE SEQUENCE [LARGE SCALE GENOMIC DNA]</scope>
    <source>
        <strain evidence="3">FSL F6-969</strain>
    </source>
</reference>
<dbReference type="AlphaFoldDB" id="W7C6Y4"/>
<gene>
    <name evidence="2" type="ORF">PCORN_11887</name>
</gene>
<accession>W7C6Y4</accession>
<keyword evidence="1" id="KW-0812">Transmembrane</keyword>
<dbReference type="OrthoDB" id="2365871at2"/>
<dbReference type="RefSeq" id="WP_051999388.1">
    <property type="nucleotide sequence ID" value="NZ_AODE01000022.1"/>
</dbReference>
<evidence type="ECO:0000313" key="3">
    <source>
        <dbReference type="Proteomes" id="UP000019254"/>
    </source>
</evidence>
<keyword evidence="3" id="KW-1185">Reference proteome</keyword>
<evidence type="ECO:0000313" key="2">
    <source>
        <dbReference type="EMBL" id="EUJ28398.1"/>
    </source>
</evidence>
<comment type="caution">
    <text evidence="2">The sequence shown here is derived from an EMBL/GenBank/DDBJ whole genome shotgun (WGS) entry which is preliminary data.</text>
</comment>
<dbReference type="PATRIC" id="fig|1265820.5.peg.2342"/>
<sequence length="82" mass="9498">MKDKKHWVLLGTAVGAISGVIAYVLWNQKTLDPFEEGKEELNLEENNMISEGAMTSIDYENRRQALKKIMFLWPTAKHLHLR</sequence>
<keyword evidence="1" id="KW-1133">Transmembrane helix</keyword>
<organism evidence="2 3">
    <name type="scientific">Listeria cornellensis FSL F6-0969</name>
    <dbReference type="NCBI Taxonomy" id="1265820"/>
    <lineage>
        <taxon>Bacteria</taxon>
        <taxon>Bacillati</taxon>
        <taxon>Bacillota</taxon>
        <taxon>Bacilli</taxon>
        <taxon>Bacillales</taxon>
        <taxon>Listeriaceae</taxon>
        <taxon>Listeria</taxon>
    </lineage>
</organism>
<dbReference type="Proteomes" id="UP000019254">
    <property type="component" value="Unassembled WGS sequence"/>
</dbReference>
<evidence type="ECO:0000256" key="1">
    <source>
        <dbReference type="SAM" id="Phobius"/>
    </source>
</evidence>
<name>W7C6Y4_9LIST</name>